<evidence type="ECO:0000256" key="2">
    <source>
        <dbReference type="ARBA" id="ARBA00009348"/>
    </source>
</evidence>
<dbReference type="InterPro" id="IPR036278">
    <property type="entry name" value="Sialidase_sf"/>
</dbReference>
<dbReference type="Gene3D" id="2.120.10.10">
    <property type="match status" value="1"/>
</dbReference>
<accession>A0A3G4VEC9</accession>
<dbReference type="Proteomes" id="UP000279760">
    <property type="component" value="Chromosome 2"/>
</dbReference>
<dbReference type="SUPFAM" id="SSF50939">
    <property type="entry name" value="Sialidases"/>
    <property type="match status" value="1"/>
</dbReference>
<feature type="chain" id="PRO_5018151011" description="exo-alpha-sialidase" evidence="4">
    <location>
        <begin position="25"/>
        <end position="781"/>
    </location>
</feature>
<dbReference type="GO" id="GO:0004308">
    <property type="term" value="F:exo-alpha-sialidase activity"/>
    <property type="evidence" value="ECO:0007669"/>
    <property type="project" value="UniProtKB-EC"/>
</dbReference>
<evidence type="ECO:0000259" key="5">
    <source>
        <dbReference type="Pfam" id="PF09264"/>
    </source>
</evidence>
<dbReference type="EMBL" id="CP033578">
    <property type="protein sequence ID" value="AYV23173.1"/>
    <property type="molecule type" value="Genomic_DNA"/>
</dbReference>
<name>A0A3G4VEC9_9VIBR</name>
<reference evidence="7 8" key="1">
    <citation type="submission" date="2018-11" db="EMBL/GenBank/DDBJ databases">
        <title>Complete Genome Sequence of Vbrio mediterranei 117-T6: a Potential Pathogen Bacteria Isolated from the Conchocelis of Pyropia.</title>
        <authorList>
            <person name="Liu Q."/>
        </authorList>
    </citation>
    <scope>NUCLEOTIDE SEQUENCE [LARGE SCALE GENOMIC DNA]</scope>
    <source>
        <strain evidence="7 8">117-T6</strain>
    </source>
</reference>
<dbReference type="GO" id="GO:0033691">
    <property type="term" value="F:sialic acid binding"/>
    <property type="evidence" value="ECO:0007669"/>
    <property type="project" value="InterPro"/>
</dbReference>
<dbReference type="GO" id="GO:0005737">
    <property type="term" value="C:cytoplasm"/>
    <property type="evidence" value="ECO:0007669"/>
    <property type="project" value="TreeGrafter"/>
</dbReference>
<dbReference type="InterPro" id="IPR026856">
    <property type="entry name" value="Sialidase_fam"/>
</dbReference>
<dbReference type="InterPro" id="IPR013320">
    <property type="entry name" value="ConA-like_dom_sf"/>
</dbReference>
<evidence type="ECO:0000313" key="7">
    <source>
        <dbReference type="EMBL" id="AYV23173.1"/>
    </source>
</evidence>
<dbReference type="CDD" id="cd15482">
    <property type="entry name" value="Sialidase_non-viral"/>
    <property type="match status" value="1"/>
</dbReference>
<dbReference type="EC" id="3.2.1.18" evidence="3"/>
<evidence type="ECO:0000259" key="6">
    <source>
        <dbReference type="Pfam" id="PF13088"/>
    </source>
</evidence>
<dbReference type="RefSeq" id="WP_124941278.1">
    <property type="nucleotide sequence ID" value="NZ_CP033578.1"/>
</dbReference>
<dbReference type="Gene3D" id="2.60.120.200">
    <property type="match status" value="2"/>
</dbReference>
<evidence type="ECO:0000256" key="1">
    <source>
        <dbReference type="ARBA" id="ARBA00000427"/>
    </source>
</evidence>
<evidence type="ECO:0000313" key="8">
    <source>
        <dbReference type="Proteomes" id="UP000279760"/>
    </source>
</evidence>
<comment type="catalytic activity">
    <reaction evidence="1">
        <text>Hydrolysis of alpha-(2-&gt;3)-, alpha-(2-&gt;6)-, alpha-(2-&gt;8)- glycosidic linkages of terminal sialic acid residues in oligosaccharides, glycoproteins, glycolipids, colominic acid and synthetic substrates.</text>
        <dbReference type="EC" id="3.2.1.18"/>
    </reaction>
</comment>
<evidence type="ECO:0000256" key="4">
    <source>
        <dbReference type="SAM" id="SignalP"/>
    </source>
</evidence>
<dbReference type="PANTHER" id="PTHR10628:SF30">
    <property type="entry name" value="EXO-ALPHA-SIALIDASE"/>
    <property type="match status" value="1"/>
</dbReference>
<dbReference type="GO" id="GO:0006689">
    <property type="term" value="P:ganglioside catabolic process"/>
    <property type="evidence" value="ECO:0007669"/>
    <property type="project" value="TreeGrafter"/>
</dbReference>
<gene>
    <name evidence="7" type="ORF">ECB94_17855</name>
</gene>
<comment type="similarity">
    <text evidence="2">Belongs to the glycosyl hydrolase 33 family.</text>
</comment>
<feature type="domain" description="Sialidase" evidence="6">
    <location>
        <begin position="557"/>
        <end position="747"/>
    </location>
</feature>
<dbReference type="Pfam" id="PF09264">
    <property type="entry name" value="Sial-lect-inser"/>
    <property type="match status" value="2"/>
</dbReference>
<dbReference type="AlphaFoldDB" id="A0A3G4VEC9"/>
<dbReference type="Pfam" id="PF13088">
    <property type="entry name" value="BNR_2"/>
    <property type="match status" value="1"/>
</dbReference>
<dbReference type="InterPro" id="IPR011040">
    <property type="entry name" value="Sialidase"/>
</dbReference>
<feature type="domain" description="Vibrio cholerae neuraminidase lectin-like" evidence="5">
    <location>
        <begin position="65"/>
        <end position="218"/>
    </location>
</feature>
<keyword evidence="4" id="KW-0732">Signal</keyword>
<dbReference type="GO" id="GO:0016020">
    <property type="term" value="C:membrane"/>
    <property type="evidence" value="ECO:0007669"/>
    <property type="project" value="TreeGrafter"/>
</dbReference>
<protein>
    <recommendedName>
        <fullName evidence="3">exo-alpha-sialidase</fullName>
        <ecNumber evidence="3">3.2.1.18</ecNumber>
    </recommendedName>
</protein>
<evidence type="ECO:0000256" key="3">
    <source>
        <dbReference type="ARBA" id="ARBA00012733"/>
    </source>
</evidence>
<dbReference type="SUPFAM" id="SSF49899">
    <property type="entry name" value="Concanavalin A-like lectins/glucanases"/>
    <property type="match status" value="2"/>
</dbReference>
<proteinExistence type="inferred from homology"/>
<dbReference type="GO" id="GO:0009313">
    <property type="term" value="P:oligosaccharide catabolic process"/>
    <property type="evidence" value="ECO:0007669"/>
    <property type="project" value="TreeGrafter"/>
</dbReference>
<sequence>MVFRKNRQALWLVMAIGTAPLANAELFDYMATTDPVKDQPSEQGWIADHSQSGSGALSTVDGVTAWVAQGEGGRAQWKTVLSDALKSQATNYGWRLSTEMRVVSGGMITNYYADGSQRVLPILSINSAGELVVEFEGRSGTTVLATGAAATDYHKYELVFHPGDNPNASFYFDGQLILDQISPSPTSQNMLVWGNGSTYTDGVSAYKNIEFEVQGDVIFNGPDRIPSLVASTETPGVVTAFAEKRVGGGDPGSTANTNDIITRVSTDSGVTWNTELNLTEQINANDDYDFSDPRPIYDSASDSVIVSYVRWPTDAAQNGDKIKSWMPSGVFYSTYDIATSNWLAPVDVTHQVKEHSYQIAGWGGSELYSKSATLNSNQDWQLNATLRIFDGAANRIQAADGARTFVVTFAVDPSGQLTAQLNGESSPVVVALSSGDVYGFHQYQIAYSALSNQASLLVDGNTLASWSGETSSSNLVEFGNADSSVDGRIHLQDIALEQSGVTLVSLDAAYLAQQDPASTTTDLEQLGWSKQKSGNTMSFYGHASVNPGPGHGIQLERQQAIAGSHNGRLIYPAITLDRYFLNVMSVYSDDGGQNWQTGASLPLPYRWKSASSLETLEPSESDLVELDNGHLLLTARLDFNKTVSGVNYGPRQQFLSEDGGKTWAMLSGNNADVFPGISSGTVDASITRFEEADGSRYLLFTNPQGSPSGASNRQDLGLWFSFDEGNSWKGPIQLVEGASAYSDIYQLDAETAIVIVETNSSNMRILRVPVTLLKQKALALP</sequence>
<dbReference type="PANTHER" id="PTHR10628">
    <property type="entry name" value="SIALIDASE"/>
    <property type="match status" value="1"/>
</dbReference>
<organism evidence="7 8">
    <name type="scientific">Vibrio mediterranei</name>
    <dbReference type="NCBI Taxonomy" id="689"/>
    <lineage>
        <taxon>Bacteria</taxon>
        <taxon>Pseudomonadati</taxon>
        <taxon>Pseudomonadota</taxon>
        <taxon>Gammaproteobacteria</taxon>
        <taxon>Vibrionales</taxon>
        <taxon>Vibrionaceae</taxon>
        <taxon>Vibrio</taxon>
    </lineage>
</organism>
<feature type="signal peptide" evidence="4">
    <location>
        <begin position="1"/>
        <end position="24"/>
    </location>
</feature>
<feature type="domain" description="Vibrio cholerae neuraminidase lectin-like" evidence="5">
    <location>
        <begin position="347"/>
        <end position="544"/>
    </location>
</feature>
<dbReference type="InterPro" id="IPR015344">
    <property type="entry name" value="VCNA_lectin-like_dom"/>
</dbReference>